<dbReference type="Gene3D" id="2.120.10.30">
    <property type="entry name" value="TolB, C-terminal domain"/>
    <property type="match status" value="1"/>
</dbReference>
<dbReference type="Proteomes" id="UP001589609">
    <property type="component" value="Unassembled WGS sequence"/>
</dbReference>
<name>A0ABV5WC90_9BACI</name>
<gene>
    <name evidence="1" type="ORF">ACFFMS_06660</name>
</gene>
<dbReference type="InterPro" id="IPR011042">
    <property type="entry name" value="6-blade_b-propeller_TolB-like"/>
</dbReference>
<evidence type="ECO:0000313" key="2">
    <source>
        <dbReference type="Proteomes" id="UP001589609"/>
    </source>
</evidence>
<accession>A0ABV5WC90</accession>
<keyword evidence="2" id="KW-1185">Reference proteome</keyword>
<sequence length="71" mass="8084">MPAGIKVDQQGNYYVFVPRWVYGISVTMNRIVMKNGKLLLEAFPSWEWNIVGNVNVFQSVLAFNCRAMLTG</sequence>
<proteinExistence type="predicted"/>
<comment type="caution">
    <text evidence="1">The sequence shown here is derived from an EMBL/GenBank/DDBJ whole genome shotgun (WGS) entry which is preliminary data.</text>
</comment>
<dbReference type="EMBL" id="JBHMAF010000021">
    <property type="protein sequence ID" value="MFB9758202.1"/>
    <property type="molecule type" value="Genomic_DNA"/>
</dbReference>
<reference evidence="1 2" key="1">
    <citation type="submission" date="2024-09" db="EMBL/GenBank/DDBJ databases">
        <authorList>
            <person name="Sun Q."/>
            <person name="Mori K."/>
        </authorList>
    </citation>
    <scope>NUCLEOTIDE SEQUENCE [LARGE SCALE GENOMIC DNA]</scope>
    <source>
        <strain evidence="1 2">JCM 11201</strain>
    </source>
</reference>
<organism evidence="1 2">
    <name type="scientific">Ectobacillus funiculus</name>
    <dbReference type="NCBI Taxonomy" id="137993"/>
    <lineage>
        <taxon>Bacteria</taxon>
        <taxon>Bacillati</taxon>
        <taxon>Bacillota</taxon>
        <taxon>Bacilli</taxon>
        <taxon>Bacillales</taxon>
        <taxon>Bacillaceae</taxon>
        <taxon>Ectobacillus</taxon>
    </lineage>
</organism>
<evidence type="ECO:0000313" key="1">
    <source>
        <dbReference type="EMBL" id="MFB9758202.1"/>
    </source>
</evidence>
<protein>
    <submittedName>
        <fullName evidence="1">Uncharacterized protein</fullName>
    </submittedName>
</protein>